<evidence type="ECO:0000313" key="3">
    <source>
        <dbReference type="Proteomes" id="UP000324222"/>
    </source>
</evidence>
<dbReference type="EMBL" id="VSRR010085998">
    <property type="protein sequence ID" value="MPC90910.1"/>
    <property type="molecule type" value="Genomic_DNA"/>
</dbReference>
<gene>
    <name evidence="2" type="ORF">E2C01_085914</name>
</gene>
<dbReference type="Proteomes" id="UP000324222">
    <property type="component" value="Unassembled WGS sequence"/>
</dbReference>
<dbReference type="AlphaFoldDB" id="A0A5B7J2B4"/>
<accession>A0A5B7J2B4</accession>
<comment type="caution">
    <text evidence="2">The sequence shown here is derived from an EMBL/GenBank/DDBJ whole genome shotgun (WGS) entry which is preliminary data.</text>
</comment>
<protein>
    <submittedName>
        <fullName evidence="2">Uncharacterized protein</fullName>
    </submittedName>
</protein>
<feature type="region of interest" description="Disordered" evidence="1">
    <location>
        <begin position="68"/>
        <end position="88"/>
    </location>
</feature>
<sequence>MSFLINSPSLLNHRILRPNIAYTFPLPFSLRLTATILLREPRHPPLPPPFLPITNAPPPFYRPHAPITTTTIFPPRHNHPRGANYCPR</sequence>
<reference evidence="2 3" key="1">
    <citation type="submission" date="2019-05" db="EMBL/GenBank/DDBJ databases">
        <title>Another draft genome of Portunus trituberculatus and its Hox gene families provides insights of decapod evolution.</title>
        <authorList>
            <person name="Jeong J.-H."/>
            <person name="Song I."/>
            <person name="Kim S."/>
            <person name="Choi T."/>
            <person name="Kim D."/>
            <person name="Ryu S."/>
            <person name="Kim W."/>
        </authorList>
    </citation>
    <scope>NUCLEOTIDE SEQUENCE [LARGE SCALE GENOMIC DNA]</scope>
    <source>
        <tissue evidence="2">Muscle</tissue>
    </source>
</reference>
<evidence type="ECO:0000256" key="1">
    <source>
        <dbReference type="SAM" id="MobiDB-lite"/>
    </source>
</evidence>
<name>A0A5B7J2B4_PORTR</name>
<proteinExistence type="predicted"/>
<evidence type="ECO:0000313" key="2">
    <source>
        <dbReference type="EMBL" id="MPC90910.1"/>
    </source>
</evidence>
<keyword evidence="3" id="KW-1185">Reference proteome</keyword>
<organism evidence="2 3">
    <name type="scientific">Portunus trituberculatus</name>
    <name type="common">Swimming crab</name>
    <name type="synonym">Neptunus trituberculatus</name>
    <dbReference type="NCBI Taxonomy" id="210409"/>
    <lineage>
        <taxon>Eukaryota</taxon>
        <taxon>Metazoa</taxon>
        <taxon>Ecdysozoa</taxon>
        <taxon>Arthropoda</taxon>
        <taxon>Crustacea</taxon>
        <taxon>Multicrustacea</taxon>
        <taxon>Malacostraca</taxon>
        <taxon>Eumalacostraca</taxon>
        <taxon>Eucarida</taxon>
        <taxon>Decapoda</taxon>
        <taxon>Pleocyemata</taxon>
        <taxon>Brachyura</taxon>
        <taxon>Eubrachyura</taxon>
        <taxon>Portunoidea</taxon>
        <taxon>Portunidae</taxon>
        <taxon>Portuninae</taxon>
        <taxon>Portunus</taxon>
    </lineage>
</organism>